<organism evidence="1">
    <name type="scientific">Eremomyces bilateralis CBS 781.70</name>
    <dbReference type="NCBI Taxonomy" id="1392243"/>
    <lineage>
        <taxon>Eukaryota</taxon>
        <taxon>Fungi</taxon>
        <taxon>Dikarya</taxon>
        <taxon>Ascomycota</taxon>
        <taxon>Pezizomycotina</taxon>
        <taxon>Dothideomycetes</taxon>
        <taxon>Dothideomycetes incertae sedis</taxon>
        <taxon>Eremomycetales</taxon>
        <taxon>Eremomycetaceae</taxon>
        <taxon>Eremomyces</taxon>
    </lineage>
</organism>
<evidence type="ECO:0000313" key="3">
    <source>
        <dbReference type="RefSeq" id="XP_033538612.1"/>
    </source>
</evidence>
<proteinExistence type="predicted"/>
<gene>
    <name evidence="1 3" type="ORF">P152DRAFT_5453</name>
</gene>
<evidence type="ECO:0000313" key="1">
    <source>
        <dbReference type="EMBL" id="KAF1816981.1"/>
    </source>
</evidence>
<reference evidence="1 3" key="1">
    <citation type="submission" date="2020-01" db="EMBL/GenBank/DDBJ databases">
        <authorList>
            <consortium name="DOE Joint Genome Institute"/>
            <person name="Haridas S."/>
            <person name="Albert R."/>
            <person name="Binder M."/>
            <person name="Bloem J."/>
            <person name="Labutti K."/>
            <person name="Salamov A."/>
            <person name="Andreopoulos B."/>
            <person name="Baker S.E."/>
            <person name="Barry K."/>
            <person name="Bills G."/>
            <person name="Bluhm B.H."/>
            <person name="Cannon C."/>
            <person name="Castanera R."/>
            <person name="Culley D.E."/>
            <person name="Daum C."/>
            <person name="Ezra D."/>
            <person name="Gonzalez J.B."/>
            <person name="Henrissat B."/>
            <person name="Kuo A."/>
            <person name="Liang C."/>
            <person name="Lipzen A."/>
            <person name="Lutzoni F."/>
            <person name="Magnuson J."/>
            <person name="Mondo S."/>
            <person name="Nolan M."/>
            <person name="Ohm R."/>
            <person name="Pangilinan J."/>
            <person name="Park H.-J."/>
            <person name="Ramirez L."/>
            <person name="Alfaro M."/>
            <person name="Sun H."/>
            <person name="Tritt A."/>
            <person name="Yoshinaga Y."/>
            <person name="Zwiers L.-H."/>
            <person name="Turgeon B.G."/>
            <person name="Goodwin S.B."/>
            <person name="Spatafora J.W."/>
            <person name="Crous P.W."/>
            <person name="Grigoriev I.V."/>
        </authorList>
    </citation>
    <scope>NUCLEOTIDE SEQUENCE</scope>
    <source>
        <strain evidence="1 3">CBS 781.70</strain>
    </source>
</reference>
<dbReference type="OrthoDB" id="5282002at2759"/>
<sequence length="164" mass="18441">MPSGFRFPDPNVATRQAYTDAMLNAEVPTDANEQWASKVNYLKRLYRLLIDHPAMAENKFQTFMTPAAYKNKVYFIWDFVGRTLGMLLMLDPKRPQEDNLGHWSDASGRVEFAKLLIMDKGPDSKLDLMCPDDRGQKVEFGDEIEGLVGELDANVVGDGLASAH</sequence>
<reference evidence="3" key="3">
    <citation type="submission" date="2025-04" db="UniProtKB">
        <authorList>
            <consortium name="RefSeq"/>
        </authorList>
    </citation>
    <scope>IDENTIFICATION</scope>
    <source>
        <strain evidence="3">CBS 781.70</strain>
    </source>
</reference>
<dbReference type="AlphaFoldDB" id="A0A6G1GGE8"/>
<dbReference type="RefSeq" id="XP_033538612.1">
    <property type="nucleotide sequence ID" value="XM_033683063.1"/>
</dbReference>
<reference evidence="3" key="2">
    <citation type="submission" date="2020-04" db="EMBL/GenBank/DDBJ databases">
        <authorList>
            <consortium name="NCBI Genome Project"/>
        </authorList>
    </citation>
    <scope>NUCLEOTIDE SEQUENCE</scope>
    <source>
        <strain evidence="3">CBS 781.70</strain>
    </source>
</reference>
<dbReference type="EMBL" id="ML975149">
    <property type="protein sequence ID" value="KAF1816981.1"/>
    <property type="molecule type" value="Genomic_DNA"/>
</dbReference>
<evidence type="ECO:0000313" key="2">
    <source>
        <dbReference type="Proteomes" id="UP000504638"/>
    </source>
</evidence>
<dbReference type="GeneID" id="54423633"/>
<protein>
    <submittedName>
        <fullName evidence="1 3">Uncharacterized protein</fullName>
    </submittedName>
</protein>
<name>A0A6G1GGE8_9PEZI</name>
<dbReference type="Proteomes" id="UP000504638">
    <property type="component" value="Unplaced"/>
</dbReference>
<keyword evidence="2" id="KW-1185">Reference proteome</keyword>
<accession>A0A6G1GGE8</accession>